<dbReference type="EMBL" id="JAATEJ010000014">
    <property type="protein sequence ID" value="NJP45286.1"/>
    <property type="molecule type" value="Genomic_DNA"/>
</dbReference>
<dbReference type="InterPro" id="IPR020449">
    <property type="entry name" value="Tscrpt_reg_AraC-type_HTH"/>
</dbReference>
<organism evidence="5 6">
    <name type="scientific">Actinacidiphila epipremni</name>
    <dbReference type="NCBI Taxonomy" id="2053013"/>
    <lineage>
        <taxon>Bacteria</taxon>
        <taxon>Bacillati</taxon>
        <taxon>Actinomycetota</taxon>
        <taxon>Actinomycetes</taxon>
        <taxon>Kitasatosporales</taxon>
        <taxon>Streptomycetaceae</taxon>
        <taxon>Actinacidiphila</taxon>
    </lineage>
</organism>
<dbReference type="PRINTS" id="PR00032">
    <property type="entry name" value="HTHARAC"/>
</dbReference>
<reference evidence="5 6" key="1">
    <citation type="submission" date="2020-03" db="EMBL/GenBank/DDBJ databases">
        <title>WGS of actinomycetes isolated from Thailand.</title>
        <authorList>
            <person name="Thawai C."/>
        </authorList>
    </citation>
    <scope>NUCLEOTIDE SEQUENCE [LARGE SCALE GENOMIC DNA]</scope>
    <source>
        <strain evidence="5 6">PRB2-1</strain>
    </source>
</reference>
<dbReference type="RefSeq" id="WP_167984156.1">
    <property type="nucleotide sequence ID" value="NZ_JAATEJ010000014.1"/>
</dbReference>
<dbReference type="PROSITE" id="PS01124">
    <property type="entry name" value="HTH_ARAC_FAMILY_2"/>
    <property type="match status" value="1"/>
</dbReference>
<gene>
    <name evidence="5" type="ORF">HCN08_18045</name>
</gene>
<evidence type="ECO:0000313" key="5">
    <source>
        <dbReference type="EMBL" id="NJP45286.1"/>
    </source>
</evidence>
<name>A0ABX0ZUI1_9ACTN</name>
<dbReference type="InterPro" id="IPR009057">
    <property type="entry name" value="Homeodomain-like_sf"/>
</dbReference>
<accession>A0ABX0ZUI1</accession>
<dbReference type="InterPro" id="IPR018062">
    <property type="entry name" value="HTH_AraC-typ_CS"/>
</dbReference>
<evidence type="ECO:0000259" key="4">
    <source>
        <dbReference type="PROSITE" id="PS01124"/>
    </source>
</evidence>
<dbReference type="PANTHER" id="PTHR46796">
    <property type="entry name" value="HTH-TYPE TRANSCRIPTIONAL ACTIVATOR RHAS-RELATED"/>
    <property type="match status" value="1"/>
</dbReference>
<feature type="domain" description="HTH araC/xylS-type" evidence="4">
    <location>
        <begin position="6"/>
        <end position="104"/>
    </location>
</feature>
<dbReference type="Pfam" id="PF12833">
    <property type="entry name" value="HTH_18"/>
    <property type="match status" value="1"/>
</dbReference>
<dbReference type="SUPFAM" id="SSF46689">
    <property type="entry name" value="Homeodomain-like"/>
    <property type="match status" value="2"/>
</dbReference>
<protein>
    <submittedName>
        <fullName evidence="5">Helix-turn-helix transcriptional regulator</fullName>
    </submittedName>
</protein>
<keyword evidence="2" id="KW-0238">DNA-binding</keyword>
<dbReference type="PROSITE" id="PS00041">
    <property type="entry name" value="HTH_ARAC_FAMILY_1"/>
    <property type="match status" value="1"/>
</dbReference>
<keyword evidence="6" id="KW-1185">Reference proteome</keyword>
<dbReference type="InterPro" id="IPR050204">
    <property type="entry name" value="AraC_XylS_family_regulators"/>
</dbReference>
<keyword evidence="1" id="KW-0805">Transcription regulation</keyword>
<dbReference type="InterPro" id="IPR018060">
    <property type="entry name" value="HTH_AraC"/>
</dbReference>
<evidence type="ECO:0000256" key="3">
    <source>
        <dbReference type="ARBA" id="ARBA00023163"/>
    </source>
</evidence>
<comment type="caution">
    <text evidence="5">The sequence shown here is derived from an EMBL/GenBank/DDBJ whole genome shotgun (WGS) entry which is preliminary data.</text>
</comment>
<evidence type="ECO:0000256" key="2">
    <source>
        <dbReference type="ARBA" id="ARBA00023125"/>
    </source>
</evidence>
<proteinExistence type="predicted"/>
<keyword evidence="3" id="KW-0804">Transcription</keyword>
<evidence type="ECO:0000256" key="1">
    <source>
        <dbReference type="ARBA" id="ARBA00023015"/>
    </source>
</evidence>
<dbReference type="SMART" id="SM00342">
    <property type="entry name" value="HTH_ARAC"/>
    <property type="match status" value="1"/>
</dbReference>
<dbReference type="Proteomes" id="UP000734511">
    <property type="component" value="Unassembled WGS sequence"/>
</dbReference>
<dbReference type="Gene3D" id="1.10.10.60">
    <property type="entry name" value="Homeodomain-like"/>
    <property type="match status" value="2"/>
</dbReference>
<evidence type="ECO:0000313" key="6">
    <source>
        <dbReference type="Proteomes" id="UP000734511"/>
    </source>
</evidence>
<sequence>MRTEIEWVVQGIHEGFEGNLSIADFGRMARLSPCHMARLFHQETGLTPSGFLLAVRMEQARRKLLKSERSIADIADEVGYASLGAFTSRFTKVTGVSPGKYRRLSSLGSGIVDMVTGTEAPTYFTYGSVTGRTLRSDGLTREPVYIAAFPMSAVGRKATRCCRSGNSTDPWNIAHIPSGSWLIEAVSRTVGGGRHDVVVGQAGPFRITPGSVVNVDVVLSAPSKLRVIEPDRAQLGLAVPNLFNC</sequence>